<feature type="transmembrane region" description="Helical" evidence="6">
    <location>
        <begin position="430"/>
        <end position="450"/>
    </location>
</feature>
<organism evidence="9 10">
    <name type="scientific">Chitinophaga filiformis</name>
    <name type="common">Myxococcus filiformis</name>
    <name type="synonym">Flexibacter filiformis</name>
    <dbReference type="NCBI Taxonomy" id="104663"/>
    <lineage>
        <taxon>Bacteria</taxon>
        <taxon>Pseudomonadati</taxon>
        <taxon>Bacteroidota</taxon>
        <taxon>Chitinophagia</taxon>
        <taxon>Chitinophagales</taxon>
        <taxon>Chitinophagaceae</taxon>
        <taxon>Chitinophaga</taxon>
    </lineage>
</organism>
<feature type="domain" description="ABC3 transporter permease C-terminal" evidence="7">
    <location>
        <begin position="291"/>
        <end position="408"/>
    </location>
</feature>
<evidence type="ECO:0000313" key="9">
    <source>
        <dbReference type="EMBL" id="SDG11844.1"/>
    </source>
</evidence>
<dbReference type="RefSeq" id="WP_089833137.1">
    <property type="nucleotide sequence ID" value="NZ_FNBN01000003.1"/>
</dbReference>
<sequence length="800" mass="90156">MLKNYLKTALRSLWRNKRYAFLNITGLTLGITVCLVIYVIIQYEQSFDMFHTKKDRIYRVLTVTPEESGKINYTQAVSFPVPTALPNDFSEFEKVAGIVQMGKRLVTLEDRHGNIQKKFKPLVYFLQPSFFDIFDYRWLAGNKATALNDPNSTVLARSTAEKYFGDWHKAIGQVIKLDKQFDLTVTGILDDPPKNTEFQFDMVATYALLKINEIKDWVTLDDIHNCYVLLRPSQDVEKINRELIAFSKKYKDPKSNVTHMLQSLGDVHSDKRTGNFIGRVASPERIRMLWMIAAFILLIACVNFINLATAQAVNRAREIGVRKVLGSNRWQLKIQFLSETAMLVLASLLLSVVLALCVLPFISRVMDLPLDAGMLAAYNVYILLFVIFLAVTLLAGFYPSIVVSAFNPINALKSKIAASKKSGGISLRRGLVVFQFIITQALIIGTLIILQQMNYFHKQSMGFTRDAIVNVAFNNDSAGNAKIAYLRAELQHIKGIREVSFSNAAPSRDGNWWTGFRFDHQTEETKFPSVTRWVDYNFLNTYDIKLIAGRNLTIADSVREFLVNETLVQKLGLKPADVLNKEIDVWNGQIKGLIVGVVKDFAAGSLKEAVAPVFMCNIKRRFSSVGVRLATGADVQASLKAIEKLWNENFPEQIFEYQFLDLQIAEYYKEERQLAHLYEIFAGIAIFLSCLGLYGLASFMAVQRVKEVGVRKVLGATPAHIVYLFSKEFVLLIGIAFVIAAPVVWYFMHNWLNNFVNRIEINWSVFVFGGVAALAIALVAVSSQAIRAAVANPINSLKAD</sequence>
<evidence type="ECO:0000313" key="10">
    <source>
        <dbReference type="Proteomes" id="UP000199045"/>
    </source>
</evidence>
<evidence type="ECO:0000256" key="6">
    <source>
        <dbReference type="SAM" id="Phobius"/>
    </source>
</evidence>
<keyword evidence="4 6" id="KW-1133">Transmembrane helix</keyword>
<dbReference type="EMBL" id="FNBN01000003">
    <property type="protein sequence ID" value="SDG11844.1"/>
    <property type="molecule type" value="Genomic_DNA"/>
</dbReference>
<keyword evidence="5 6" id="KW-0472">Membrane</keyword>
<evidence type="ECO:0000256" key="3">
    <source>
        <dbReference type="ARBA" id="ARBA00022692"/>
    </source>
</evidence>
<evidence type="ECO:0000259" key="7">
    <source>
        <dbReference type="Pfam" id="PF02687"/>
    </source>
</evidence>
<dbReference type="Proteomes" id="UP000199045">
    <property type="component" value="Unassembled WGS sequence"/>
</dbReference>
<dbReference type="Pfam" id="PF12704">
    <property type="entry name" value="MacB_PCD"/>
    <property type="match status" value="2"/>
</dbReference>
<evidence type="ECO:0000259" key="8">
    <source>
        <dbReference type="Pfam" id="PF12704"/>
    </source>
</evidence>
<proteinExistence type="predicted"/>
<dbReference type="InterPro" id="IPR025857">
    <property type="entry name" value="MacB_PCD"/>
</dbReference>
<dbReference type="AlphaFoldDB" id="A0A1G7RMI1"/>
<keyword evidence="2" id="KW-1003">Cell membrane</keyword>
<name>A0A1G7RMI1_CHIFI</name>
<dbReference type="PANTHER" id="PTHR30572:SF18">
    <property type="entry name" value="ABC-TYPE MACROLIDE FAMILY EXPORT SYSTEM PERMEASE COMPONENT 2"/>
    <property type="match status" value="1"/>
</dbReference>
<dbReference type="InterPro" id="IPR003838">
    <property type="entry name" value="ABC3_permease_C"/>
</dbReference>
<evidence type="ECO:0000256" key="4">
    <source>
        <dbReference type="ARBA" id="ARBA00022989"/>
    </source>
</evidence>
<feature type="transmembrane region" description="Helical" evidence="6">
    <location>
        <begin position="288"/>
        <end position="313"/>
    </location>
</feature>
<feature type="transmembrane region" description="Helical" evidence="6">
    <location>
        <begin position="729"/>
        <end position="749"/>
    </location>
</feature>
<feature type="transmembrane region" description="Helical" evidence="6">
    <location>
        <begin position="761"/>
        <end position="781"/>
    </location>
</feature>
<dbReference type="OrthoDB" id="1451596at2"/>
<comment type="subcellular location">
    <subcellularLocation>
        <location evidence="1">Cell membrane</location>
        <topology evidence="1">Multi-pass membrane protein</topology>
    </subcellularLocation>
</comment>
<protein>
    <submittedName>
        <fullName evidence="9">Duplicated orphan permease</fullName>
    </submittedName>
</protein>
<feature type="transmembrane region" description="Helical" evidence="6">
    <location>
        <begin position="334"/>
        <end position="362"/>
    </location>
</feature>
<feature type="domain" description="ABC3 transporter permease C-terminal" evidence="7">
    <location>
        <begin position="680"/>
        <end position="790"/>
    </location>
</feature>
<keyword evidence="3 6" id="KW-0812">Transmembrane</keyword>
<feature type="domain" description="MacB-like periplasmic core" evidence="8">
    <location>
        <begin position="21"/>
        <end position="244"/>
    </location>
</feature>
<dbReference type="GO" id="GO:0022857">
    <property type="term" value="F:transmembrane transporter activity"/>
    <property type="evidence" value="ECO:0007669"/>
    <property type="project" value="TreeGrafter"/>
</dbReference>
<accession>A0A1G7RMI1</accession>
<dbReference type="STRING" id="104663.SAMN04488121_103525"/>
<feature type="domain" description="MacB-like periplasmic core" evidence="8">
    <location>
        <begin position="441"/>
        <end position="644"/>
    </location>
</feature>
<reference evidence="9 10" key="1">
    <citation type="submission" date="2016-10" db="EMBL/GenBank/DDBJ databases">
        <authorList>
            <person name="de Groot N.N."/>
        </authorList>
    </citation>
    <scope>NUCLEOTIDE SEQUENCE [LARGE SCALE GENOMIC DNA]</scope>
    <source>
        <strain evidence="9 10">DSM 527</strain>
    </source>
</reference>
<evidence type="ECO:0000256" key="5">
    <source>
        <dbReference type="ARBA" id="ARBA00023136"/>
    </source>
</evidence>
<dbReference type="PANTHER" id="PTHR30572">
    <property type="entry name" value="MEMBRANE COMPONENT OF TRANSPORTER-RELATED"/>
    <property type="match status" value="1"/>
</dbReference>
<dbReference type="InterPro" id="IPR050250">
    <property type="entry name" value="Macrolide_Exporter_MacB"/>
</dbReference>
<evidence type="ECO:0000256" key="2">
    <source>
        <dbReference type="ARBA" id="ARBA00022475"/>
    </source>
</evidence>
<feature type="transmembrane region" description="Helical" evidence="6">
    <location>
        <begin position="680"/>
        <end position="702"/>
    </location>
</feature>
<feature type="transmembrane region" description="Helical" evidence="6">
    <location>
        <begin position="20"/>
        <end position="41"/>
    </location>
</feature>
<dbReference type="GO" id="GO:0005886">
    <property type="term" value="C:plasma membrane"/>
    <property type="evidence" value="ECO:0007669"/>
    <property type="project" value="UniProtKB-SubCell"/>
</dbReference>
<evidence type="ECO:0000256" key="1">
    <source>
        <dbReference type="ARBA" id="ARBA00004651"/>
    </source>
</evidence>
<gene>
    <name evidence="9" type="ORF">SAMN04488121_103525</name>
</gene>
<dbReference type="Pfam" id="PF02687">
    <property type="entry name" value="FtsX"/>
    <property type="match status" value="2"/>
</dbReference>
<feature type="transmembrane region" description="Helical" evidence="6">
    <location>
        <begin position="382"/>
        <end position="409"/>
    </location>
</feature>